<dbReference type="SMART" id="SM00044">
    <property type="entry name" value="CYCc"/>
    <property type="match status" value="1"/>
</dbReference>
<evidence type="ECO:0000313" key="8">
    <source>
        <dbReference type="EMBL" id="VDN31376.1"/>
    </source>
</evidence>
<evidence type="ECO:0000256" key="5">
    <source>
        <dbReference type="ARBA" id="ARBA00023136"/>
    </source>
</evidence>
<gene>
    <name evidence="8" type="ORF">DILT_LOCUS15736</name>
</gene>
<dbReference type="GO" id="GO:0004016">
    <property type="term" value="F:adenylate cyclase activity"/>
    <property type="evidence" value="ECO:0007669"/>
    <property type="project" value="TreeGrafter"/>
</dbReference>
<dbReference type="Pfam" id="PF00211">
    <property type="entry name" value="Guanylate_cyc"/>
    <property type="match status" value="1"/>
</dbReference>
<evidence type="ECO:0000256" key="4">
    <source>
        <dbReference type="ARBA" id="ARBA00022989"/>
    </source>
</evidence>
<accession>A0A3P7QKD4</accession>
<dbReference type="CDD" id="cd07302">
    <property type="entry name" value="CHD"/>
    <property type="match status" value="1"/>
</dbReference>
<dbReference type="AlphaFoldDB" id="A0A3P7QKD4"/>
<dbReference type="PANTHER" id="PTHR11920:SF501">
    <property type="entry name" value="GUANYLATE CYCLASE 32E"/>
    <property type="match status" value="1"/>
</dbReference>
<feature type="domain" description="Guanylate cyclase" evidence="7">
    <location>
        <begin position="57"/>
        <end position="159"/>
    </location>
</feature>
<dbReference type="Gene3D" id="3.30.70.1230">
    <property type="entry name" value="Nucleotide cyclase"/>
    <property type="match status" value="1"/>
</dbReference>
<dbReference type="SUPFAM" id="SSF55073">
    <property type="entry name" value="Nucleotide cyclase"/>
    <property type="match status" value="1"/>
</dbReference>
<dbReference type="InterPro" id="IPR001054">
    <property type="entry name" value="A/G_cyclase"/>
</dbReference>
<evidence type="ECO:0000256" key="6">
    <source>
        <dbReference type="ARBA" id="ARBA00023239"/>
    </source>
</evidence>
<organism evidence="8 9">
    <name type="scientific">Dibothriocephalus latus</name>
    <name type="common">Fish tapeworm</name>
    <name type="synonym">Diphyllobothrium latum</name>
    <dbReference type="NCBI Taxonomy" id="60516"/>
    <lineage>
        <taxon>Eukaryota</taxon>
        <taxon>Metazoa</taxon>
        <taxon>Spiralia</taxon>
        <taxon>Lophotrochozoa</taxon>
        <taxon>Platyhelminthes</taxon>
        <taxon>Cestoda</taxon>
        <taxon>Eucestoda</taxon>
        <taxon>Diphyllobothriidea</taxon>
        <taxon>Diphyllobothriidae</taxon>
        <taxon>Dibothriocephalus</taxon>
    </lineage>
</organism>
<sequence>MEEYSAALENEVSQRTVELREEQMKTEMLIAKMLPSSVARALVAGIEVAPETYDDTTIYFSDIVGFSLISANSKPLEIVNLLNMLYSAFDACIETFDVYKVETIGDAYMVVSGLPIPNGKSHAGEIATMALELLSVSSSVVVQHMSNIPILLRIGMHSG</sequence>
<evidence type="ECO:0000256" key="3">
    <source>
        <dbReference type="ARBA" id="ARBA00022741"/>
    </source>
</evidence>
<dbReference type="OrthoDB" id="60033at2759"/>
<dbReference type="Proteomes" id="UP000281553">
    <property type="component" value="Unassembled WGS sequence"/>
</dbReference>
<dbReference type="InterPro" id="IPR029787">
    <property type="entry name" value="Nucleotide_cyclase"/>
</dbReference>
<keyword evidence="6" id="KW-0456">Lyase</keyword>
<keyword evidence="9" id="KW-1185">Reference proteome</keyword>
<dbReference type="GO" id="GO:0004383">
    <property type="term" value="F:guanylate cyclase activity"/>
    <property type="evidence" value="ECO:0007669"/>
    <property type="project" value="TreeGrafter"/>
</dbReference>
<keyword evidence="2" id="KW-0812">Transmembrane</keyword>
<keyword evidence="5" id="KW-0472">Membrane</keyword>
<dbReference type="GO" id="GO:0035556">
    <property type="term" value="P:intracellular signal transduction"/>
    <property type="evidence" value="ECO:0007669"/>
    <property type="project" value="InterPro"/>
</dbReference>
<dbReference type="PANTHER" id="PTHR11920">
    <property type="entry name" value="GUANYLYL CYCLASE"/>
    <property type="match status" value="1"/>
</dbReference>
<keyword evidence="4" id="KW-1133">Transmembrane helix</keyword>
<evidence type="ECO:0000256" key="1">
    <source>
        <dbReference type="ARBA" id="ARBA00004370"/>
    </source>
</evidence>
<proteinExistence type="predicted"/>
<name>A0A3P7QKD4_DIBLA</name>
<keyword evidence="3" id="KW-0547">Nucleotide-binding</keyword>
<protein>
    <recommendedName>
        <fullName evidence="7">Guanylate cyclase domain-containing protein</fullName>
    </recommendedName>
</protein>
<comment type="subcellular location">
    <subcellularLocation>
        <location evidence="1">Membrane</location>
    </subcellularLocation>
</comment>
<dbReference type="Gene3D" id="6.10.250.780">
    <property type="match status" value="1"/>
</dbReference>
<dbReference type="PROSITE" id="PS50125">
    <property type="entry name" value="GUANYLATE_CYCLASE_2"/>
    <property type="match status" value="1"/>
</dbReference>
<dbReference type="GO" id="GO:0001653">
    <property type="term" value="F:peptide receptor activity"/>
    <property type="evidence" value="ECO:0007669"/>
    <property type="project" value="TreeGrafter"/>
</dbReference>
<dbReference type="InterPro" id="IPR050401">
    <property type="entry name" value="Cyclic_nucleotide_synthase"/>
</dbReference>
<dbReference type="GO" id="GO:0005886">
    <property type="term" value="C:plasma membrane"/>
    <property type="evidence" value="ECO:0007669"/>
    <property type="project" value="TreeGrafter"/>
</dbReference>
<dbReference type="EMBL" id="UYRU01080783">
    <property type="protein sequence ID" value="VDN31376.1"/>
    <property type="molecule type" value="Genomic_DNA"/>
</dbReference>
<reference evidence="8 9" key="1">
    <citation type="submission" date="2018-11" db="EMBL/GenBank/DDBJ databases">
        <authorList>
            <consortium name="Pathogen Informatics"/>
        </authorList>
    </citation>
    <scope>NUCLEOTIDE SEQUENCE [LARGE SCALE GENOMIC DNA]</scope>
</reference>
<evidence type="ECO:0000259" key="7">
    <source>
        <dbReference type="PROSITE" id="PS50125"/>
    </source>
</evidence>
<evidence type="ECO:0000313" key="9">
    <source>
        <dbReference type="Proteomes" id="UP000281553"/>
    </source>
</evidence>
<evidence type="ECO:0000256" key="2">
    <source>
        <dbReference type="ARBA" id="ARBA00022692"/>
    </source>
</evidence>
<dbReference type="GO" id="GO:0000166">
    <property type="term" value="F:nucleotide binding"/>
    <property type="evidence" value="ECO:0007669"/>
    <property type="project" value="UniProtKB-KW"/>
</dbReference>
<dbReference type="GO" id="GO:0007168">
    <property type="term" value="P:receptor guanylyl cyclase signaling pathway"/>
    <property type="evidence" value="ECO:0007669"/>
    <property type="project" value="TreeGrafter"/>
</dbReference>